<dbReference type="SMART" id="SM00710">
    <property type="entry name" value="PbH1"/>
    <property type="match status" value="5"/>
</dbReference>
<dbReference type="NCBIfam" id="NF041519">
    <property type="entry name" value="bluetail"/>
    <property type="match status" value="1"/>
</dbReference>
<proteinExistence type="predicted"/>
<dbReference type="RefSeq" id="WP_102205809.1">
    <property type="nucleotide sequence ID" value="NZ_CAWNVR010000061.1"/>
</dbReference>
<dbReference type="InterPro" id="IPR012334">
    <property type="entry name" value="Pectin_lyas_fold"/>
</dbReference>
<dbReference type="SUPFAM" id="SSF51120">
    <property type="entry name" value="beta-Roll"/>
    <property type="match status" value="1"/>
</dbReference>
<sequence>MSKTYYVSANTGNDSNNGLSEKDAFKTLQEGVNRLQAGDTLLVMDGTYTQSDESKDLMLIENKNGSANNWINIKAYPGHKPKLKVKGSDAIEVVGSSYIRIEGLDLEGSKDDISLDYAKKEKNNWGNPLTNSYGIKINASYDRAGNETKSHHIDISNNKIRNFSAAGLWTFKTDYVTIKGNEVSGNSWYSPQGESGIHILYNWNSDNNTTDYKFIVEGNKVFDNQNLVEWTVAGKINEGHGMIIDDSLNTQNNSTGEPYKGKTLIANNIVYDNGGYGIQAYSSANVDIVNNTTYQNSRNPDLSGEIVVLDSKNVRGYNNIMYARSDRRANMIWGSKDVTFDGNLAYNYKIYEFKASDDPNAKGLENILGEDPQFVDPSRGDFTLKSTSPAIDAGSGAFNSVTALKKDLQGNTRPQDGDGNGSVIADIGALEVAASNSSDNGEVKGVSNTSPISKETNNDNLVTTSQTDKILTQEAEKPLKRDMSADILTGGSDADKFVYTDRNQQETFAQSTVNAADQITNFNPVKSDRIQSDLNGNLSTTEGIEGVILYSAGLVKGNNLSAAIQAAYKDKDPQTQGDQGLNNDESVLFNWQDQTYIAMNDRNKSFDPSTDLVLNVTGTETFAKDLVAGILQAKKYIL</sequence>
<dbReference type="Gene3D" id="2.160.20.10">
    <property type="entry name" value="Single-stranded right-handed beta-helix, Pectin lyase-like"/>
    <property type="match status" value="1"/>
</dbReference>
<dbReference type="EMBL" id="NRQW01000651">
    <property type="protein sequence ID" value="PLZ83308.1"/>
    <property type="molecule type" value="Genomic_DNA"/>
</dbReference>
<dbReference type="InterPro" id="IPR011049">
    <property type="entry name" value="Serralysin-like_metalloprot_C"/>
</dbReference>
<feature type="region of interest" description="Disordered" evidence="1">
    <location>
        <begin position="435"/>
        <end position="461"/>
    </location>
</feature>
<dbReference type="InterPro" id="IPR059226">
    <property type="entry name" value="Choice_anch_Q_dom"/>
</dbReference>
<dbReference type="InterPro" id="IPR011050">
    <property type="entry name" value="Pectin_lyase_fold/virulence"/>
</dbReference>
<evidence type="ECO:0008006" key="4">
    <source>
        <dbReference type="Google" id="ProtNLM"/>
    </source>
</evidence>
<organism evidence="2 3">
    <name type="scientific">Fischerella muscicola CCMEE 5323</name>
    <dbReference type="NCBI Taxonomy" id="2019572"/>
    <lineage>
        <taxon>Bacteria</taxon>
        <taxon>Bacillati</taxon>
        <taxon>Cyanobacteriota</taxon>
        <taxon>Cyanophyceae</taxon>
        <taxon>Nostocales</taxon>
        <taxon>Hapalosiphonaceae</taxon>
        <taxon>Fischerella</taxon>
    </lineage>
</organism>
<protein>
    <recommendedName>
        <fullName evidence="4">Right handed beta helix domain-containing protein</fullName>
    </recommendedName>
</protein>
<accession>A0A2N6JVI3</accession>
<feature type="compositionally biased region" description="Polar residues" evidence="1">
    <location>
        <begin position="1"/>
        <end position="19"/>
    </location>
</feature>
<dbReference type="InterPro" id="IPR006626">
    <property type="entry name" value="PbH1"/>
</dbReference>
<dbReference type="InterPro" id="IPR048165">
    <property type="entry name" value="Bluetail_dom"/>
</dbReference>
<dbReference type="AlphaFoldDB" id="A0A2N6JVI3"/>
<dbReference type="SUPFAM" id="SSF51126">
    <property type="entry name" value="Pectin lyase-like"/>
    <property type="match status" value="1"/>
</dbReference>
<feature type="region of interest" description="Disordered" evidence="1">
    <location>
        <begin position="1"/>
        <end position="20"/>
    </location>
</feature>
<dbReference type="NCBIfam" id="NF041518">
    <property type="entry name" value="choice_anch_Q"/>
    <property type="match status" value="1"/>
</dbReference>
<reference evidence="2 3" key="1">
    <citation type="submission" date="2017-08" db="EMBL/GenBank/DDBJ databases">
        <title>Genomes of Fischerella (Mastigocladus) sp. strains.</title>
        <authorList>
            <person name="Miller S.R."/>
        </authorList>
    </citation>
    <scope>NUCLEOTIDE SEQUENCE [LARGE SCALE GENOMIC DNA]</scope>
    <source>
        <strain evidence="2 3">CCMEE 5323</strain>
    </source>
</reference>
<comment type="caution">
    <text evidence="2">The sequence shown here is derived from an EMBL/GenBank/DDBJ whole genome shotgun (WGS) entry which is preliminary data.</text>
</comment>
<name>A0A2N6JVI3_FISMU</name>
<gene>
    <name evidence="2" type="ORF">CEN44_26885</name>
</gene>
<evidence type="ECO:0000256" key="1">
    <source>
        <dbReference type="SAM" id="MobiDB-lite"/>
    </source>
</evidence>
<evidence type="ECO:0000313" key="2">
    <source>
        <dbReference type="EMBL" id="PLZ83308.1"/>
    </source>
</evidence>
<dbReference type="Proteomes" id="UP000235036">
    <property type="component" value="Unassembled WGS sequence"/>
</dbReference>
<evidence type="ECO:0000313" key="3">
    <source>
        <dbReference type="Proteomes" id="UP000235036"/>
    </source>
</evidence>
<keyword evidence="3" id="KW-1185">Reference proteome</keyword>